<reference evidence="1" key="1">
    <citation type="journal article" date="2017" name="Science">
        <title>Giant viruses with an expanded complement of translation system components.</title>
        <authorList>
            <person name="Schulz F."/>
            <person name="Yutin N."/>
            <person name="Ivanova N.N."/>
            <person name="Ortega D.R."/>
            <person name="Lee T.K."/>
            <person name="Vierheilig J."/>
            <person name="Daims H."/>
            <person name="Horn M."/>
            <person name="Wagner M."/>
            <person name="Jensen G.J."/>
            <person name="Kyrpides N.C."/>
            <person name="Koonin E.V."/>
            <person name="Woyke T."/>
        </authorList>
    </citation>
    <scope>NUCLEOTIDE SEQUENCE</scope>
    <source>
        <strain evidence="1">CTV1</strain>
    </source>
</reference>
<organism evidence="1">
    <name type="scientific">Catovirus CTV1</name>
    <dbReference type="NCBI Taxonomy" id="1977631"/>
    <lineage>
        <taxon>Viruses</taxon>
        <taxon>Varidnaviria</taxon>
        <taxon>Bamfordvirae</taxon>
        <taxon>Nucleocytoviricota</taxon>
        <taxon>Megaviricetes</taxon>
        <taxon>Imitervirales</taxon>
        <taxon>Mimiviridae</taxon>
        <taxon>Klosneuvirinae</taxon>
        <taxon>Catovirus</taxon>
    </lineage>
</organism>
<accession>A0A1V0S8Z3</accession>
<protein>
    <submittedName>
        <fullName evidence="1">Uncharacterized protein</fullName>
    </submittedName>
</protein>
<sequence length="263" mass="31526">MNDYLIDLFEKCQTNTKLQHGTIDVHLYSESGDILKILKIYPFILISLDAEYYDVFSSGKFAQENFGYTLDSLETCEGFVEYIKDFILYLTHKKSIVIGDSDVSKYLTSSRFKHNIYRINISNIWLWYENLPRYTFEEIVKNNKKDIIKTLLDKDISEKIKAIKLKICESRELFVKSEMSYRNPDINFDEKLNDKEINCINWHYHRHYHRQSNENYYIWSIPVKIIKNNIKLYENVCDILSEDEKKDLYDNFLTLKRLLVNIL</sequence>
<dbReference type="EMBL" id="KY684083">
    <property type="protein sequence ID" value="ARF08108.1"/>
    <property type="molecule type" value="Genomic_DNA"/>
</dbReference>
<evidence type="ECO:0000313" key="1">
    <source>
        <dbReference type="EMBL" id="ARF08108.1"/>
    </source>
</evidence>
<name>A0A1V0S8Z3_9VIRU</name>
<proteinExistence type="predicted"/>
<gene>
    <name evidence="1" type="ORF">Catovirus_1_158</name>
</gene>